<dbReference type="PANTHER" id="PTHR43563:SF1">
    <property type="entry name" value="AMINE OXIDASE [FLAVIN-CONTAINING] B"/>
    <property type="match status" value="1"/>
</dbReference>
<name>A0A494X0A4_9BURK</name>
<feature type="binding site" evidence="4">
    <location>
        <position position="379"/>
    </location>
    <ligand>
        <name>FAD</name>
        <dbReference type="ChEBI" id="CHEBI:57692"/>
    </ligand>
</feature>
<comment type="caution">
    <text evidence="6">The sequence shown here is derived from an EMBL/GenBank/DDBJ whole genome shotgun (WGS) entry which is preliminary data.</text>
</comment>
<keyword evidence="3" id="KW-0560">Oxidoreductase</keyword>
<dbReference type="SUPFAM" id="SSF54373">
    <property type="entry name" value="FAD-linked reductases, C-terminal domain"/>
    <property type="match status" value="1"/>
</dbReference>
<proteinExistence type="inferred from homology"/>
<protein>
    <submittedName>
        <fullName evidence="6">FAD-dependent oxidoreductase</fullName>
    </submittedName>
</protein>
<feature type="binding site" evidence="4">
    <location>
        <position position="158"/>
    </location>
    <ligand>
        <name>FAD</name>
        <dbReference type="ChEBI" id="CHEBI:57692"/>
    </ligand>
</feature>
<evidence type="ECO:0000256" key="1">
    <source>
        <dbReference type="ARBA" id="ARBA00001974"/>
    </source>
</evidence>
<comment type="similarity">
    <text evidence="2">Belongs to the flavin monoamine oxidase family.</text>
</comment>
<dbReference type="Gene3D" id="1.10.405.10">
    <property type="entry name" value="Guanine Nucleotide Dissociation Inhibitor, domain 1"/>
    <property type="match status" value="1"/>
</dbReference>
<reference evidence="6 7" key="1">
    <citation type="submission" date="2018-10" db="EMBL/GenBank/DDBJ databases">
        <title>Paraburkholderia sp. 7MK8-2, isolated from soil.</title>
        <authorList>
            <person name="Gao Z.-H."/>
            <person name="Qiu L.-H."/>
        </authorList>
    </citation>
    <scope>NUCLEOTIDE SEQUENCE [LARGE SCALE GENOMIC DNA]</scope>
    <source>
        <strain evidence="6 7">7MK8-2</strain>
    </source>
</reference>
<dbReference type="Pfam" id="PF01593">
    <property type="entry name" value="Amino_oxidase"/>
    <property type="match status" value="1"/>
</dbReference>
<dbReference type="InterPro" id="IPR036188">
    <property type="entry name" value="FAD/NAD-bd_sf"/>
</dbReference>
<evidence type="ECO:0000313" key="7">
    <source>
        <dbReference type="Proteomes" id="UP000280434"/>
    </source>
</evidence>
<dbReference type="Proteomes" id="UP000280434">
    <property type="component" value="Unassembled WGS sequence"/>
</dbReference>
<accession>A0A494X0A4</accession>
<dbReference type="InterPro" id="IPR002937">
    <property type="entry name" value="Amino_oxidase"/>
</dbReference>
<keyword evidence="7" id="KW-1185">Reference proteome</keyword>
<evidence type="ECO:0000313" key="6">
    <source>
        <dbReference type="EMBL" id="RKP44198.1"/>
    </source>
</evidence>
<dbReference type="GO" id="GO:0016491">
    <property type="term" value="F:oxidoreductase activity"/>
    <property type="evidence" value="ECO:0007669"/>
    <property type="project" value="UniProtKB-KW"/>
</dbReference>
<feature type="domain" description="Amine oxidase" evidence="5">
    <location>
        <begin position="157"/>
        <end position="590"/>
    </location>
</feature>
<dbReference type="EMBL" id="RBZV01000014">
    <property type="protein sequence ID" value="RKP44198.1"/>
    <property type="molecule type" value="Genomic_DNA"/>
</dbReference>
<organism evidence="6 7">
    <name type="scientific">Trinickia fusca</name>
    <dbReference type="NCBI Taxonomy" id="2419777"/>
    <lineage>
        <taxon>Bacteria</taxon>
        <taxon>Pseudomonadati</taxon>
        <taxon>Pseudomonadota</taxon>
        <taxon>Betaproteobacteria</taxon>
        <taxon>Burkholderiales</taxon>
        <taxon>Burkholderiaceae</taxon>
        <taxon>Trinickia</taxon>
    </lineage>
</organism>
<dbReference type="InterPro" id="IPR050703">
    <property type="entry name" value="Flavin_MAO"/>
</dbReference>
<dbReference type="AlphaFoldDB" id="A0A494X0A4"/>
<dbReference type="PANTHER" id="PTHR43563">
    <property type="entry name" value="AMINE OXIDASE"/>
    <property type="match status" value="1"/>
</dbReference>
<evidence type="ECO:0000259" key="5">
    <source>
        <dbReference type="Pfam" id="PF01593"/>
    </source>
</evidence>
<feature type="binding site" evidence="4">
    <location>
        <position position="484"/>
    </location>
    <ligand>
        <name>substrate</name>
    </ligand>
</feature>
<evidence type="ECO:0000256" key="4">
    <source>
        <dbReference type="PIRSR" id="PIRSR601613-1"/>
    </source>
</evidence>
<sequence length="610" mass="66445">MIVLFGSPDWYGRTHRGTGQRMNTMPSWLDDMPCQNRQLEDPDFRCSLPPGTTRRGPFPASDAQTHTNKAIVTSHSGSPEMTRSKSDIDSIDRRQFGKILIAGAGGLALGMTGIAGLAQELAPQDQMEPASHEFLYPSKKPFDGEHSVDVVIVGSGLSGLVAARRLSKNGKSVLVLEARDRIGGRMFLEKTIEGGVLDVGGQWVGDTQDAVLALLEELSISKFDSYDQGHSFLSWNHKTINFDGDFDEVLEGKYGTSPQDKIAERYLWSKLMAITKTVPPAAPWTAPNARLLDAQTFQSWIERETRQPYARWVPALQARIGGSGGFEPGQASLLHMAWTQRVGPQSEHPERWLLHGGAGQVPPMLAADLADRIVLAARVTDIDRHANGVTVSTAHLRINAKAVIVAIPPSLRAAIRFSPALPATHAGFVQRAPMGSMSKVHAVYPTAFWRERKLSGTAAGNLKTCEFIADSSPPSGKPGILTSFIAGERNLELSNASREEIRDAVLQDFGYYFGKDAIAPAQFFHFNWNDQSLTGGAFTSYLPPGVWTVYGAGWRDPVENIFWAGTEASDRWPGYFDGAVRAGLKAAADVEGQVRFSDLSTGFRARTIAA</sequence>
<dbReference type="OrthoDB" id="3972913at2"/>
<dbReference type="SUPFAM" id="SSF51905">
    <property type="entry name" value="FAD/NAD(P)-binding domain"/>
    <property type="match status" value="1"/>
</dbReference>
<gene>
    <name evidence="6" type="ORF">D7S89_23650</name>
</gene>
<dbReference type="InterPro" id="IPR001613">
    <property type="entry name" value="Flavin_amine_oxidase"/>
</dbReference>
<evidence type="ECO:0000256" key="2">
    <source>
        <dbReference type="ARBA" id="ARBA00005995"/>
    </source>
</evidence>
<dbReference type="Gene3D" id="3.90.660.10">
    <property type="match status" value="1"/>
</dbReference>
<dbReference type="PRINTS" id="PR00757">
    <property type="entry name" value="AMINEOXDASEF"/>
</dbReference>
<dbReference type="Gene3D" id="3.50.50.60">
    <property type="entry name" value="FAD/NAD(P)-binding domain"/>
    <property type="match status" value="1"/>
</dbReference>
<feature type="binding site" evidence="4">
    <location>
        <begin position="177"/>
        <end position="178"/>
    </location>
    <ligand>
        <name>FAD</name>
        <dbReference type="ChEBI" id="CHEBI:57692"/>
    </ligand>
</feature>
<comment type="cofactor">
    <cofactor evidence="1">
        <name>FAD</name>
        <dbReference type="ChEBI" id="CHEBI:57692"/>
    </cofactor>
</comment>
<evidence type="ECO:0000256" key="3">
    <source>
        <dbReference type="ARBA" id="ARBA00023002"/>
    </source>
</evidence>
<feature type="binding site" evidence="4">
    <location>
        <position position="567"/>
    </location>
    <ligand>
        <name>FAD</name>
        <dbReference type="ChEBI" id="CHEBI:57692"/>
    </ligand>
</feature>